<evidence type="ECO:0000313" key="2">
    <source>
        <dbReference type="Proteomes" id="UP000024635"/>
    </source>
</evidence>
<protein>
    <submittedName>
        <fullName evidence="1">Uncharacterized protein</fullName>
    </submittedName>
</protein>
<name>A0A016V1S0_9BILA</name>
<proteinExistence type="predicted"/>
<keyword evidence="2" id="KW-1185">Reference proteome</keyword>
<dbReference type="Proteomes" id="UP000024635">
    <property type="component" value="Unassembled WGS sequence"/>
</dbReference>
<gene>
    <name evidence="1" type="primary">Acey_s0021.g359</name>
    <name evidence="1" type="ORF">Y032_0021g359</name>
</gene>
<dbReference type="EMBL" id="JARK01001357">
    <property type="protein sequence ID" value="EYC20673.1"/>
    <property type="molecule type" value="Genomic_DNA"/>
</dbReference>
<reference evidence="2" key="1">
    <citation type="journal article" date="2015" name="Nat. Genet.">
        <title>The genome and transcriptome of the zoonotic hookworm Ancylostoma ceylanicum identify infection-specific gene families.</title>
        <authorList>
            <person name="Schwarz E.M."/>
            <person name="Hu Y."/>
            <person name="Antoshechkin I."/>
            <person name="Miller M.M."/>
            <person name="Sternberg P.W."/>
            <person name="Aroian R.V."/>
        </authorList>
    </citation>
    <scope>NUCLEOTIDE SEQUENCE</scope>
    <source>
        <strain evidence="2">HY135</strain>
    </source>
</reference>
<dbReference type="AlphaFoldDB" id="A0A016V1S0"/>
<accession>A0A016V1S0</accession>
<dbReference type="OrthoDB" id="6749593at2759"/>
<sequence length="99" mass="11438">MVVTIWRKELLSDFNKIRLYEMEMNRYVGFGSSFVALAKEVCCGRKTVSDIVDEVALAIIKVLSSDAFTTPARKMFEECASKTRARYDYPRAEILQIFR</sequence>
<evidence type="ECO:0000313" key="1">
    <source>
        <dbReference type="EMBL" id="EYC20673.1"/>
    </source>
</evidence>
<comment type="caution">
    <text evidence="1">The sequence shown here is derived from an EMBL/GenBank/DDBJ whole genome shotgun (WGS) entry which is preliminary data.</text>
</comment>
<organism evidence="1 2">
    <name type="scientific">Ancylostoma ceylanicum</name>
    <dbReference type="NCBI Taxonomy" id="53326"/>
    <lineage>
        <taxon>Eukaryota</taxon>
        <taxon>Metazoa</taxon>
        <taxon>Ecdysozoa</taxon>
        <taxon>Nematoda</taxon>
        <taxon>Chromadorea</taxon>
        <taxon>Rhabditida</taxon>
        <taxon>Rhabditina</taxon>
        <taxon>Rhabditomorpha</taxon>
        <taxon>Strongyloidea</taxon>
        <taxon>Ancylostomatidae</taxon>
        <taxon>Ancylostomatinae</taxon>
        <taxon>Ancylostoma</taxon>
    </lineage>
</organism>